<accession>A0ABV5FCG7</accession>
<evidence type="ECO:0000256" key="1">
    <source>
        <dbReference type="SAM" id="SignalP"/>
    </source>
</evidence>
<proteinExistence type="predicted"/>
<gene>
    <name evidence="2" type="ORF">ACFFU9_10265</name>
</gene>
<dbReference type="EMBL" id="JBHMFC010000044">
    <property type="protein sequence ID" value="MFB9057126.1"/>
    <property type="molecule type" value="Genomic_DNA"/>
</dbReference>
<comment type="caution">
    <text evidence="2">The sequence shown here is derived from an EMBL/GenBank/DDBJ whole genome shotgun (WGS) entry which is preliminary data.</text>
</comment>
<sequence length="130" mass="14969">MKTKMKKIYLLAFLLTTMTTFAQEAEKSGKKEVKTCEIKEGFKEPERDKKTKKWAKQMNRFNEGAFPSLEDVKNHVAIDNDCDNSEVTLMRLSEQAGNGIYVYCVKGTQLKYKRMGTVIMIEGENPFKNN</sequence>
<feature type="signal peptide" evidence="1">
    <location>
        <begin position="1"/>
        <end position="22"/>
    </location>
</feature>
<name>A0ABV5FCG7_9FLAO</name>
<organism evidence="2 3">
    <name type="scientific">Mariniflexile ostreae</name>
    <dbReference type="NCBI Taxonomy" id="1520892"/>
    <lineage>
        <taxon>Bacteria</taxon>
        <taxon>Pseudomonadati</taxon>
        <taxon>Bacteroidota</taxon>
        <taxon>Flavobacteriia</taxon>
        <taxon>Flavobacteriales</taxon>
        <taxon>Flavobacteriaceae</taxon>
        <taxon>Mariniflexile</taxon>
    </lineage>
</organism>
<keyword evidence="1" id="KW-0732">Signal</keyword>
<evidence type="ECO:0000313" key="2">
    <source>
        <dbReference type="EMBL" id="MFB9057126.1"/>
    </source>
</evidence>
<feature type="chain" id="PRO_5045768906" evidence="1">
    <location>
        <begin position="23"/>
        <end position="130"/>
    </location>
</feature>
<evidence type="ECO:0000313" key="3">
    <source>
        <dbReference type="Proteomes" id="UP001589585"/>
    </source>
</evidence>
<dbReference type="Proteomes" id="UP001589585">
    <property type="component" value="Unassembled WGS sequence"/>
</dbReference>
<keyword evidence="3" id="KW-1185">Reference proteome</keyword>
<protein>
    <submittedName>
        <fullName evidence="2">Uncharacterized protein</fullName>
    </submittedName>
</protein>
<reference evidence="2 3" key="1">
    <citation type="submission" date="2024-09" db="EMBL/GenBank/DDBJ databases">
        <authorList>
            <person name="Sun Q."/>
            <person name="Mori K."/>
        </authorList>
    </citation>
    <scope>NUCLEOTIDE SEQUENCE [LARGE SCALE GENOMIC DNA]</scope>
    <source>
        <strain evidence="2 3">CECT 8622</strain>
    </source>
</reference>